<proteinExistence type="predicted"/>
<dbReference type="PATRIC" id="fig|1217656.3.peg.1478"/>
<dbReference type="eggNOG" id="ENOG5031M26">
    <property type="taxonomic scope" value="Bacteria"/>
</dbReference>
<sequence>MDEMTEEHNQLIFNFNELSPHGLSSYARLVLIKFISLFGAQKTNDSLLELSKKIGIQHKKLKLVLEELSGFGILEFSYPESGRRARVRTIQLNLDYLNQLLNKVNQHETSRHRYVRLKKAIKQFDLLMIIFISLSQVKVTNKMLELQPWQSLDFRVLLTLLHLTRSCDAYGVIRNIGTTQLVAKTGLNKQAIFDSICFLKKIGLLRVHVHGTINNKFIKNITPIYVLNLSHTFWGNHARYGRFYILEASERHHFEIKMIANIFTVISEQVQPLDSDNSRDLNHLTKLVLKRLDSDKINIITGIMIERIQSSSQVQESISSFIKECLIHYLQLQQCHQEQGDLTVFAKVFKQASINKKKQHIKLNDLDSNLTMMQCYFESWCCKLLDQRGLRQQIIQGSLLYGVDILNRTTIEKDIYPFVFQEEYSLELITNPDLIKNYDPDVDIQIQIQKLEKQEQRFILEFLLFCLNLIAKNQILPFLKSTRRFSHVAGKFFQIIPKVESQKMYSCIYVPDSTLNKDEFFLIDIPHPIREKEEEYSNEDYLLKFTEPSIDDMKKYGLLDQFYTAGTELLNRKSSVTLA</sequence>
<evidence type="ECO:0000313" key="1">
    <source>
        <dbReference type="EMBL" id="ENV18195.1"/>
    </source>
</evidence>
<dbReference type="Proteomes" id="UP000013148">
    <property type="component" value="Unassembled WGS sequence"/>
</dbReference>
<dbReference type="EMBL" id="APPJ01000009">
    <property type="protein sequence ID" value="ENV18195.1"/>
    <property type="molecule type" value="Genomic_DNA"/>
</dbReference>
<protein>
    <submittedName>
        <fullName evidence="1">Uncharacterized protein</fullName>
    </submittedName>
</protein>
<dbReference type="HOGENOM" id="CLU_470637_0_0_6"/>
<reference evidence="1 2" key="1">
    <citation type="submission" date="2013-02" db="EMBL/GenBank/DDBJ databases">
        <title>The Genome Sequence of Acinetobacter guillouiae NIPH 991.</title>
        <authorList>
            <consortium name="The Broad Institute Genome Sequencing Platform"/>
            <consortium name="The Broad Institute Genome Sequencing Center for Infectious Disease"/>
            <person name="Cerqueira G."/>
            <person name="Feldgarden M."/>
            <person name="Courvalin P."/>
            <person name="Perichon B."/>
            <person name="Grillot-Courvalin C."/>
            <person name="Clermont D."/>
            <person name="Rocha E."/>
            <person name="Yoon E.-J."/>
            <person name="Nemec A."/>
            <person name="Walker B."/>
            <person name="Young S.K."/>
            <person name="Zeng Q."/>
            <person name="Gargeya S."/>
            <person name="Fitzgerald M."/>
            <person name="Haas B."/>
            <person name="Abouelleil A."/>
            <person name="Alvarado L."/>
            <person name="Arachchi H.M."/>
            <person name="Berlin A.M."/>
            <person name="Chapman S.B."/>
            <person name="Dewar J."/>
            <person name="Goldberg J."/>
            <person name="Griggs A."/>
            <person name="Gujja S."/>
            <person name="Hansen M."/>
            <person name="Howarth C."/>
            <person name="Imamovic A."/>
            <person name="Larimer J."/>
            <person name="McCowan C."/>
            <person name="Murphy C."/>
            <person name="Neiman D."/>
            <person name="Pearson M."/>
            <person name="Priest M."/>
            <person name="Roberts A."/>
            <person name="Saif S."/>
            <person name="Shea T."/>
            <person name="Sisk P."/>
            <person name="Sykes S."/>
            <person name="Wortman J."/>
            <person name="Nusbaum C."/>
            <person name="Birren B."/>
        </authorList>
    </citation>
    <scope>NUCLEOTIDE SEQUENCE [LARGE SCALE GENOMIC DNA]</scope>
    <source>
        <strain evidence="1 2">NIPH 991</strain>
    </source>
</reference>
<name>N8YFZ8_ACIGI</name>
<comment type="caution">
    <text evidence="1">The sequence shown here is derived from an EMBL/GenBank/DDBJ whole genome shotgun (WGS) entry which is preliminary data.</text>
</comment>
<gene>
    <name evidence="1" type="ORF">F964_01519</name>
</gene>
<organism evidence="1 2">
    <name type="scientific">Acinetobacter guillouiae NIPH 991</name>
    <dbReference type="NCBI Taxonomy" id="1217656"/>
    <lineage>
        <taxon>Bacteria</taxon>
        <taxon>Pseudomonadati</taxon>
        <taxon>Pseudomonadota</taxon>
        <taxon>Gammaproteobacteria</taxon>
        <taxon>Moraxellales</taxon>
        <taxon>Moraxellaceae</taxon>
        <taxon>Acinetobacter</taxon>
    </lineage>
</organism>
<accession>N8YFZ8</accession>
<dbReference type="AlphaFoldDB" id="N8YFZ8"/>
<evidence type="ECO:0000313" key="2">
    <source>
        <dbReference type="Proteomes" id="UP000013148"/>
    </source>
</evidence>
<dbReference type="RefSeq" id="WP_004818954.1">
    <property type="nucleotide sequence ID" value="NZ_KB849456.1"/>
</dbReference>
<keyword evidence="2" id="KW-1185">Reference proteome</keyword>